<feature type="non-terminal residue" evidence="1">
    <location>
        <position position="1"/>
    </location>
</feature>
<evidence type="ECO:0000313" key="1">
    <source>
        <dbReference type="EMBL" id="CAG8659538.1"/>
    </source>
</evidence>
<feature type="non-terminal residue" evidence="1">
    <location>
        <position position="917"/>
    </location>
</feature>
<accession>A0ACA9NIF6</accession>
<comment type="caution">
    <text evidence="1">The sequence shown here is derived from an EMBL/GenBank/DDBJ whole genome shotgun (WGS) entry which is preliminary data.</text>
</comment>
<evidence type="ECO:0000313" key="2">
    <source>
        <dbReference type="Proteomes" id="UP000789525"/>
    </source>
</evidence>
<proteinExistence type="predicted"/>
<keyword evidence="2" id="KW-1185">Reference proteome</keyword>
<dbReference type="Proteomes" id="UP000789525">
    <property type="component" value="Unassembled WGS sequence"/>
</dbReference>
<dbReference type="EMBL" id="CAJVPT010022336">
    <property type="protein sequence ID" value="CAG8659538.1"/>
    <property type="molecule type" value="Genomic_DNA"/>
</dbReference>
<sequence length="917" mass="102437">IRLKRLARLAGSANNADNSSSTPSVSQEAGPSSAAQSPTPTSASNKPSNEPVPRSTEKSRLLANANITSQPLVPKPASRITISSKPSTPVADSSTHKPKATFSPFVFEKWEAETVETVFGVALDKDIAEKVKLVWLKGLAEEIIGETPGVAKPLRAKGDIADQLLIGRLELDPNSMSDDQEQLAVLASIPASQTSFEYLVGCWKRLNSQKASLSRKGLQPKELERANALLEKLRELVISYAGFTLQDPSMFPQPSNGKPLGAAELLPSLYGLGSAPSIYSVASESATLLNPTGELESFLLDLVKRFDKDGLEDVLGDVVRRIVFSPNLAVGMVHTASTIPLGLTPSSWRSSVAALECLFGIKPIAAMITRLPEWNPELWSETNPAGAKNGNEHEKRSILGMVMRLGVFARDWPPTRLSAQLSSAFGVVRAGPESREAFLSFVARVVQLNRKRAAIRVKYEEQACDSFIHNLNYVLLRLAEPFMDAQYKQMEKIDLRYYERSKRISLQGLTRINATPPEIEDWEKGADAPGPSPNFVSDVFYLLSAVNHIGTGPMSNYLSDMGRHVRDIKKQLEMMEKDESWRGGPMQNQIETAIKQGKERVSKIYADMESMYVALLQEEFASRSVSFANFVSVWLLRLVDPAKRHPRETIKLPLPDEVPLVFKVQPEYMFDDVVEFWDFMIKYKPTMFEYTGQKEIIDFAISFLTSTWYITNPYLKSKLVTPPTQLKVLDDGNVSDSAPQSARKLGLTHSSMINSITKANTKSYRRDIAEVMQSVWRDPTHRGVMENFTSNLQEFIKFANRLMNDVTFMLDELLSKLAEIKKLQLEMEKKEEWEALTQEQREDVLSKLRAAESIVEPWTIYSREFLSLLIEFTGSTKAPFVSSEIVDRLAAMLNYVLEQLAGKRSSNLKTKDLSKYG</sequence>
<reference evidence="1" key="1">
    <citation type="submission" date="2021-06" db="EMBL/GenBank/DDBJ databases">
        <authorList>
            <person name="Kallberg Y."/>
            <person name="Tangrot J."/>
            <person name="Rosling A."/>
        </authorList>
    </citation>
    <scope>NUCLEOTIDE SEQUENCE</scope>
    <source>
        <strain evidence="1">CL356</strain>
    </source>
</reference>
<name>A0ACA9NIF6_9GLOM</name>
<gene>
    <name evidence="1" type="ORF">ACOLOM_LOCUS8537</name>
</gene>
<organism evidence="1 2">
    <name type="scientific">Acaulospora colombiana</name>
    <dbReference type="NCBI Taxonomy" id="27376"/>
    <lineage>
        <taxon>Eukaryota</taxon>
        <taxon>Fungi</taxon>
        <taxon>Fungi incertae sedis</taxon>
        <taxon>Mucoromycota</taxon>
        <taxon>Glomeromycotina</taxon>
        <taxon>Glomeromycetes</taxon>
        <taxon>Diversisporales</taxon>
        <taxon>Acaulosporaceae</taxon>
        <taxon>Acaulospora</taxon>
    </lineage>
</organism>
<protein>
    <submittedName>
        <fullName evidence="1">10237_t:CDS:1</fullName>
    </submittedName>
</protein>